<evidence type="ECO:0000313" key="14">
    <source>
        <dbReference type="EMBL" id="AYF99917.1"/>
    </source>
</evidence>
<dbReference type="EMBL" id="CP032627">
    <property type="protein sequence ID" value="AYF99917.1"/>
    <property type="molecule type" value="Genomic_DNA"/>
</dbReference>
<evidence type="ECO:0000256" key="8">
    <source>
        <dbReference type="ARBA" id="ARBA00023125"/>
    </source>
</evidence>
<dbReference type="SUPFAM" id="SSF48024">
    <property type="entry name" value="N-terminal domain of DnaB helicase"/>
    <property type="match status" value="1"/>
</dbReference>
<name>A0A387BBV8_9LACT</name>
<reference evidence="14 15" key="1">
    <citation type="submission" date="2018-09" db="EMBL/GenBank/DDBJ databases">
        <title>Genome sequencing of strain 1JSPR-7.</title>
        <authorList>
            <person name="Heo J."/>
            <person name="Kim S.-J."/>
            <person name="Kwon S.-W."/>
        </authorList>
    </citation>
    <scope>NUCLEOTIDE SEQUENCE [LARGE SCALE GENOMIC DNA]</scope>
    <source>
        <strain evidence="14 15">1JSPR-7</strain>
    </source>
</reference>
<dbReference type="Proteomes" id="UP000269374">
    <property type="component" value="Chromosome"/>
</dbReference>
<evidence type="ECO:0000256" key="4">
    <source>
        <dbReference type="ARBA" id="ARBA00022741"/>
    </source>
</evidence>
<evidence type="ECO:0000256" key="3">
    <source>
        <dbReference type="ARBA" id="ARBA00022705"/>
    </source>
</evidence>
<keyword evidence="5 12" id="KW-0378">Hydrolase</keyword>
<dbReference type="KEGG" id="lact:D7I46_01735"/>
<dbReference type="Pfam" id="PF03796">
    <property type="entry name" value="DnaB_C"/>
    <property type="match status" value="1"/>
</dbReference>
<dbReference type="Pfam" id="PF00772">
    <property type="entry name" value="DnaB"/>
    <property type="match status" value="1"/>
</dbReference>
<evidence type="ECO:0000256" key="12">
    <source>
        <dbReference type="RuleBase" id="RU362085"/>
    </source>
</evidence>
<evidence type="ECO:0000256" key="7">
    <source>
        <dbReference type="ARBA" id="ARBA00022840"/>
    </source>
</evidence>
<dbReference type="AlphaFoldDB" id="A0A387BBV8"/>
<dbReference type="InterPro" id="IPR007692">
    <property type="entry name" value="DNA_helicase_DnaB"/>
</dbReference>
<gene>
    <name evidence="14" type="primary">dnaB</name>
    <name evidence="14" type="ORF">D7I46_01735</name>
</gene>
<evidence type="ECO:0000256" key="11">
    <source>
        <dbReference type="NCBIfam" id="TIGR00665"/>
    </source>
</evidence>
<dbReference type="CDD" id="cd00984">
    <property type="entry name" value="DnaB_C"/>
    <property type="match status" value="1"/>
</dbReference>
<comment type="function">
    <text evidence="12">The main replicative DNA helicase, it participates in initiation and elongation during chromosome replication. Travels ahead of the DNA replisome, separating dsDNA into templates for DNA synthesis. A processive ATP-dependent 5'-3' DNA helicase it has DNA-dependent ATPase activity.</text>
</comment>
<keyword evidence="6 12" id="KW-0347">Helicase</keyword>
<dbReference type="RefSeq" id="WP_120771306.1">
    <property type="nucleotide sequence ID" value="NZ_CP032627.1"/>
</dbReference>
<keyword evidence="2 12" id="KW-0639">Primosome</keyword>
<sequence length="455" mass="50421">MPEIGLIKAPPQDLAAEQAVLGAVFLDSDRLVEIKEFLTADDFYKTAHKVIFRAMEKLSDGREAIDVLTIRSQLENQGELESIGGVAYIAELATATPTAANAAYYAKIVAEKSLLRQLINKLTESVEKAYEQELPADDVLAQAEKSLIDVQQGRNTNGFKKIADVLSIHMDDLEQRAQQKSNITGIATGYPALDNMTTGLHEEELIILAARPAVGKTAFALNIAQNIGTKQDKTVAIFSLEMGAESLVSRMIAAEGSIDSHSLRTGQLNDQEWNDYFMATGTLSRASIYIDDTPGIKISEIRARSRKLAQETQNLGLIVIDYLQLISGTGRENRQQEVSEISRQLKILAKELKVPVIALSQLSRGVEQRQDKRPVLSDIRESGSIEQDADIVAFLYRDDYYDRGNDEDDDGEELPQDNKVEVIIEKNRSGSRGTVELLFIKEHNKFASIDSRYSD</sequence>
<keyword evidence="7 12" id="KW-0067">ATP-binding</keyword>
<dbReference type="GO" id="GO:0042802">
    <property type="term" value="F:identical protein binding"/>
    <property type="evidence" value="ECO:0007669"/>
    <property type="project" value="UniProtKB-ARBA"/>
</dbReference>
<evidence type="ECO:0000256" key="6">
    <source>
        <dbReference type="ARBA" id="ARBA00022806"/>
    </source>
</evidence>
<dbReference type="FunFam" id="3.40.50.300:FF:000076">
    <property type="entry name" value="Replicative DNA helicase"/>
    <property type="match status" value="1"/>
</dbReference>
<dbReference type="NCBIfam" id="NF004384">
    <property type="entry name" value="PRK05748.1"/>
    <property type="match status" value="1"/>
</dbReference>
<accession>A0A387BBV8</accession>
<dbReference type="PROSITE" id="PS51199">
    <property type="entry name" value="SF4_HELICASE"/>
    <property type="match status" value="1"/>
</dbReference>
<feature type="domain" description="SF4 helicase" evidence="13">
    <location>
        <begin position="179"/>
        <end position="453"/>
    </location>
</feature>
<dbReference type="Gene3D" id="3.40.50.300">
    <property type="entry name" value="P-loop containing nucleotide triphosphate hydrolases"/>
    <property type="match status" value="1"/>
</dbReference>
<protein>
    <recommendedName>
        <fullName evidence="11 12">Replicative DNA helicase</fullName>
        <ecNumber evidence="11 12">5.6.2.3</ecNumber>
    </recommendedName>
</protein>
<dbReference type="PANTHER" id="PTHR30153">
    <property type="entry name" value="REPLICATIVE DNA HELICASE DNAB"/>
    <property type="match status" value="1"/>
</dbReference>
<dbReference type="InterPro" id="IPR036185">
    <property type="entry name" value="DNA_heli_DnaB-like_N_sf"/>
</dbReference>
<comment type="similarity">
    <text evidence="1 12">Belongs to the helicase family. DnaB subfamily.</text>
</comment>
<dbReference type="GO" id="GO:0016887">
    <property type="term" value="F:ATP hydrolysis activity"/>
    <property type="evidence" value="ECO:0007669"/>
    <property type="project" value="RHEA"/>
</dbReference>
<evidence type="ECO:0000256" key="10">
    <source>
        <dbReference type="ARBA" id="ARBA00048954"/>
    </source>
</evidence>
<evidence type="ECO:0000256" key="1">
    <source>
        <dbReference type="ARBA" id="ARBA00008428"/>
    </source>
</evidence>
<keyword evidence="3 12" id="KW-0235">DNA replication</keyword>
<comment type="catalytic activity">
    <reaction evidence="10 12">
        <text>ATP + H2O = ADP + phosphate + H(+)</text>
        <dbReference type="Rhea" id="RHEA:13065"/>
        <dbReference type="ChEBI" id="CHEBI:15377"/>
        <dbReference type="ChEBI" id="CHEBI:15378"/>
        <dbReference type="ChEBI" id="CHEBI:30616"/>
        <dbReference type="ChEBI" id="CHEBI:43474"/>
        <dbReference type="ChEBI" id="CHEBI:456216"/>
        <dbReference type="EC" id="5.6.2.3"/>
    </reaction>
</comment>
<dbReference type="EC" id="5.6.2.3" evidence="11 12"/>
<dbReference type="GO" id="GO:0005524">
    <property type="term" value="F:ATP binding"/>
    <property type="evidence" value="ECO:0007669"/>
    <property type="project" value="UniProtKB-UniRule"/>
</dbReference>
<evidence type="ECO:0000313" key="15">
    <source>
        <dbReference type="Proteomes" id="UP000269374"/>
    </source>
</evidence>
<proteinExistence type="inferred from homology"/>
<dbReference type="GO" id="GO:0043139">
    <property type="term" value="F:5'-3' DNA helicase activity"/>
    <property type="evidence" value="ECO:0007669"/>
    <property type="project" value="UniProtKB-EC"/>
</dbReference>
<dbReference type="InterPro" id="IPR027417">
    <property type="entry name" value="P-loop_NTPase"/>
</dbReference>
<evidence type="ECO:0000259" key="13">
    <source>
        <dbReference type="PROSITE" id="PS51199"/>
    </source>
</evidence>
<dbReference type="Gene3D" id="1.10.860.10">
    <property type="entry name" value="DNAb Helicase, Chain A"/>
    <property type="match status" value="1"/>
</dbReference>
<dbReference type="SUPFAM" id="SSF52540">
    <property type="entry name" value="P-loop containing nucleoside triphosphate hydrolases"/>
    <property type="match status" value="1"/>
</dbReference>
<dbReference type="InterPro" id="IPR007693">
    <property type="entry name" value="DNA_helicase_DnaB-like_N"/>
</dbReference>
<dbReference type="GO" id="GO:0006269">
    <property type="term" value="P:DNA replication, synthesis of primer"/>
    <property type="evidence" value="ECO:0007669"/>
    <property type="project" value="UniProtKB-UniRule"/>
</dbReference>
<dbReference type="GO" id="GO:0003677">
    <property type="term" value="F:DNA binding"/>
    <property type="evidence" value="ECO:0007669"/>
    <property type="project" value="UniProtKB-UniRule"/>
</dbReference>
<keyword evidence="8 12" id="KW-0238">DNA-binding</keyword>
<dbReference type="PANTHER" id="PTHR30153:SF2">
    <property type="entry name" value="REPLICATIVE DNA HELICASE"/>
    <property type="match status" value="1"/>
</dbReference>
<evidence type="ECO:0000256" key="2">
    <source>
        <dbReference type="ARBA" id="ARBA00022515"/>
    </source>
</evidence>
<keyword evidence="9" id="KW-0413">Isomerase</keyword>
<dbReference type="GO" id="GO:0005829">
    <property type="term" value="C:cytosol"/>
    <property type="evidence" value="ECO:0007669"/>
    <property type="project" value="TreeGrafter"/>
</dbReference>
<dbReference type="OrthoDB" id="9773982at2"/>
<keyword evidence="15" id="KW-1185">Reference proteome</keyword>
<dbReference type="FunFam" id="1.10.860.10:FF:000001">
    <property type="entry name" value="Replicative DNA helicase"/>
    <property type="match status" value="1"/>
</dbReference>
<organism evidence="14 15">
    <name type="scientific">Lactococcus allomyrinae</name>
    <dbReference type="NCBI Taxonomy" id="2419773"/>
    <lineage>
        <taxon>Bacteria</taxon>
        <taxon>Bacillati</taxon>
        <taxon>Bacillota</taxon>
        <taxon>Bacilli</taxon>
        <taxon>Lactobacillales</taxon>
        <taxon>Streptococcaceae</taxon>
        <taxon>Lactococcus</taxon>
    </lineage>
</organism>
<dbReference type="GO" id="GO:1990077">
    <property type="term" value="C:primosome complex"/>
    <property type="evidence" value="ECO:0007669"/>
    <property type="project" value="UniProtKB-UniRule"/>
</dbReference>
<evidence type="ECO:0000256" key="5">
    <source>
        <dbReference type="ARBA" id="ARBA00022801"/>
    </source>
</evidence>
<dbReference type="InterPro" id="IPR007694">
    <property type="entry name" value="DNA_helicase_DnaB-like_C"/>
</dbReference>
<dbReference type="NCBIfam" id="TIGR00665">
    <property type="entry name" value="DnaB"/>
    <property type="match status" value="1"/>
</dbReference>
<dbReference type="InterPro" id="IPR016136">
    <property type="entry name" value="DNA_helicase_N/primase_C"/>
</dbReference>
<keyword evidence="4 12" id="KW-0547">Nucleotide-binding</keyword>
<evidence type="ECO:0000256" key="9">
    <source>
        <dbReference type="ARBA" id="ARBA00023235"/>
    </source>
</evidence>